<protein>
    <submittedName>
        <fullName evidence="2">Uncharacterized protein</fullName>
    </submittedName>
</protein>
<dbReference type="KEGG" id="gtr:GLOTRDRAFT_132227"/>
<dbReference type="OrthoDB" id="3332319at2759"/>
<dbReference type="EMBL" id="KB469308">
    <property type="protein sequence ID" value="EPQ52108.1"/>
    <property type="molecule type" value="Genomic_DNA"/>
</dbReference>
<dbReference type="RefSeq" id="XP_007869300.1">
    <property type="nucleotide sequence ID" value="XM_007871109.1"/>
</dbReference>
<reference evidence="2 3" key="1">
    <citation type="journal article" date="2012" name="Science">
        <title>The Paleozoic origin of enzymatic lignin decomposition reconstructed from 31 fungal genomes.</title>
        <authorList>
            <person name="Floudas D."/>
            <person name="Binder M."/>
            <person name="Riley R."/>
            <person name="Barry K."/>
            <person name="Blanchette R.A."/>
            <person name="Henrissat B."/>
            <person name="Martinez A.T."/>
            <person name="Otillar R."/>
            <person name="Spatafora J.W."/>
            <person name="Yadav J.S."/>
            <person name="Aerts A."/>
            <person name="Benoit I."/>
            <person name="Boyd A."/>
            <person name="Carlson A."/>
            <person name="Copeland A."/>
            <person name="Coutinho P.M."/>
            <person name="de Vries R.P."/>
            <person name="Ferreira P."/>
            <person name="Findley K."/>
            <person name="Foster B."/>
            <person name="Gaskell J."/>
            <person name="Glotzer D."/>
            <person name="Gorecki P."/>
            <person name="Heitman J."/>
            <person name="Hesse C."/>
            <person name="Hori C."/>
            <person name="Igarashi K."/>
            <person name="Jurgens J.A."/>
            <person name="Kallen N."/>
            <person name="Kersten P."/>
            <person name="Kohler A."/>
            <person name="Kuees U."/>
            <person name="Kumar T.K.A."/>
            <person name="Kuo A."/>
            <person name="LaButti K."/>
            <person name="Larrondo L.F."/>
            <person name="Lindquist E."/>
            <person name="Ling A."/>
            <person name="Lombard V."/>
            <person name="Lucas S."/>
            <person name="Lundell T."/>
            <person name="Martin R."/>
            <person name="McLaughlin D.J."/>
            <person name="Morgenstern I."/>
            <person name="Morin E."/>
            <person name="Murat C."/>
            <person name="Nagy L.G."/>
            <person name="Nolan M."/>
            <person name="Ohm R.A."/>
            <person name="Patyshakuliyeva A."/>
            <person name="Rokas A."/>
            <person name="Ruiz-Duenas F.J."/>
            <person name="Sabat G."/>
            <person name="Salamov A."/>
            <person name="Samejima M."/>
            <person name="Schmutz J."/>
            <person name="Slot J.C."/>
            <person name="St John F."/>
            <person name="Stenlid J."/>
            <person name="Sun H."/>
            <person name="Sun S."/>
            <person name="Syed K."/>
            <person name="Tsang A."/>
            <person name="Wiebenga A."/>
            <person name="Young D."/>
            <person name="Pisabarro A."/>
            <person name="Eastwood D.C."/>
            <person name="Martin F."/>
            <person name="Cullen D."/>
            <person name="Grigoriev I.V."/>
            <person name="Hibbett D.S."/>
        </authorList>
    </citation>
    <scope>NUCLEOTIDE SEQUENCE [LARGE SCALE GENOMIC DNA]</scope>
    <source>
        <strain evidence="2 3">ATCC 11539</strain>
    </source>
</reference>
<evidence type="ECO:0000313" key="3">
    <source>
        <dbReference type="Proteomes" id="UP000030669"/>
    </source>
</evidence>
<sequence length="638" mass="69461">MRTPLGLGLADQTNLAIFTPWFVKYRIPVTVLPVVPPRRRQIKRRQGESRTDFKYRFRASIRKIITQSLLNARWRDWQYRNSILDSQVAAVPHVRRICLGEHLEDYDGSGRAIPSKGKRRRDGYDAKAYRYGIDDGRPDLVKRCRVSRSEHRMSLMDIDGLFLLDHAARDEHEGKQIVAKVFQFSFPVELDATVPMHAFAPPKQTVDNPCLDVSSSKSLNVILVVPEEDSRMGIATADSSEDAATVPSTAAEASPSSVDTAVDASPEVPPVVEPGIPMSLCQSKPLKSILKNDRVTNRMTPYARKPKVTTNAAAVHGSRIMKRGGKARMSALTLIWKSLPEELRNLASVGDLRTVRDRMLGINTCDVYDGTTTVDPRVRTKNGNYNSKATHERRAGLRSFRGQGSALKAFHDNMISYLVASGISAVCLMHGRVPMSAYGDHHESVATEAVPAPVVYPLSSGVEDSQHVAESFRDDSQQHQVTPINDSVPDVLQDGSAADAGNDDANDVLPASDSGDSVPTTPKARKRTLQRTLSEQIFGTGSDSDSDSDFEDNNNADPPAGGCARAEEREQHGLQFDRGLAAGIAPSLVPVEAGNLIHAVLPVGYHFGPHGDASNTTPNAPRSGRAIGNEAPDVTSGD</sequence>
<accession>S7PX84</accession>
<proteinExistence type="predicted"/>
<feature type="compositionally biased region" description="Acidic residues" evidence="1">
    <location>
        <begin position="544"/>
        <end position="554"/>
    </location>
</feature>
<feature type="region of interest" description="Disordered" evidence="1">
    <location>
        <begin position="237"/>
        <end position="266"/>
    </location>
</feature>
<dbReference type="Proteomes" id="UP000030669">
    <property type="component" value="Unassembled WGS sequence"/>
</dbReference>
<evidence type="ECO:0000256" key="1">
    <source>
        <dbReference type="SAM" id="MobiDB-lite"/>
    </source>
</evidence>
<feature type="region of interest" description="Disordered" evidence="1">
    <location>
        <begin position="465"/>
        <end position="566"/>
    </location>
</feature>
<feature type="compositionally biased region" description="Polar residues" evidence="1">
    <location>
        <begin position="530"/>
        <end position="541"/>
    </location>
</feature>
<dbReference type="AlphaFoldDB" id="S7PX84"/>
<feature type="compositionally biased region" description="Basic and acidic residues" evidence="1">
    <location>
        <begin position="465"/>
        <end position="477"/>
    </location>
</feature>
<keyword evidence="3" id="KW-1185">Reference proteome</keyword>
<dbReference type="GeneID" id="19302454"/>
<gene>
    <name evidence="2" type="ORF">GLOTRDRAFT_132227</name>
</gene>
<evidence type="ECO:0000313" key="2">
    <source>
        <dbReference type="EMBL" id="EPQ52108.1"/>
    </source>
</evidence>
<feature type="region of interest" description="Disordered" evidence="1">
    <location>
        <begin position="612"/>
        <end position="638"/>
    </location>
</feature>
<name>S7PX84_GLOTA</name>
<organism evidence="2 3">
    <name type="scientific">Gloeophyllum trabeum (strain ATCC 11539 / FP-39264 / Madison 617)</name>
    <name type="common">Brown rot fungus</name>
    <dbReference type="NCBI Taxonomy" id="670483"/>
    <lineage>
        <taxon>Eukaryota</taxon>
        <taxon>Fungi</taxon>
        <taxon>Dikarya</taxon>
        <taxon>Basidiomycota</taxon>
        <taxon>Agaricomycotina</taxon>
        <taxon>Agaricomycetes</taxon>
        <taxon>Gloeophyllales</taxon>
        <taxon>Gloeophyllaceae</taxon>
        <taxon>Gloeophyllum</taxon>
    </lineage>
</organism>
<dbReference type="HOGENOM" id="CLU_410520_0_0_1"/>